<dbReference type="EMBL" id="CP012673">
    <property type="protein sequence ID" value="AUX44567.1"/>
    <property type="molecule type" value="Genomic_DNA"/>
</dbReference>
<dbReference type="OrthoDB" id="5522265at2"/>
<dbReference type="RefSeq" id="WP_159397429.1">
    <property type="nucleotide sequence ID" value="NZ_CP012673.1"/>
</dbReference>
<gene>
    <name evidence="4" type="ORF">SOCE26_060330</name>
</gene>
<reference evidence="4 5" key="1">
    <citation type="submission" date="2015-09" db="EMBL/GenBank/DDBJ databases">
        <title>Sorangium comparison.</title>
        <authorList>
            <person name="Zaburannyi N."/>
            <person name="Bunk B."/>
            <person name="Overmann J."/>
            <person name="Mueller R."/>
        </authorList>
    </citation>
    <scope>NUCLEOTIDE SEQUENCE [LARGE SCALE GENOMIC DNA]</scope>
    <source>
        <strain evidence="4 5">So ce26</strain>
    </source>
</reference>
<evidence type="ECO:0000256" key="2">
    <source>
        <dbReference type="ARBA" id="ARBA00022679"/>
    </source>
</evidence>
<dbReference type="AlphaFoldDB" id="A0A2L0EZ36"/>
<sequence length="250" mass="27301">MSSQYDSFAHTYRTLGAIDVRRYVDQFSFMKVLGDIEGKSILDVGCGTGVITRVLKQRGARRVVGLDISEGMLEAARCEEARSPLGVEYVQRDIVDAGAVGPFDIVTASFVLPHAASPEQLFAMCKGVAEALSPGGRFVALQPNDGFAVNDPEFYRAYGLRASVEGRLEDAAPMKVNVSSGDIEITILTQYWTRGGYESALRRAGLVDIQWRTAEVSPEGIAAHGEPFWSNYRARPYAMLLECTKAPAPR</sequence>
<dbReference type="Pfam" id="PF13649">
    <property type="entry name" value="Methyltransf_25"/>
    <property type="match status" value="1"/>
</dbReference>
<dbReference type="PANTHER" id="PTHR43861:SF1">
    <property type="entry name" value="TRANS-ACONITATE 2-METHYLTRANSFERASE"/>
    <property type="match status" value="1"/>
</dbReference>
<dbReference type="InterPro" id="IPR041698">
    <property type="entry name" value="Methyltransf_25"/>
</dbReference>
<evidence type="ECO:0000256" key="1">
    <source>
        <dbReference type="ARBA" id="ARBA00022603"/>
    </source>
</evidence>
<keyword evidence="2" id="KW-0808">Transferase</keyword>
<accession>A0A2L0EZ36</accession>
<dbReference type="CDD" id="cd02440">
    <property type="entry name" value="AdoMet_MTases"/>
    <property type="match status" value="1"/>
</dbReference>
<evidence type="ECO:0000259" key="3">
    <source>
        <dbReference type="Pfam" id="PF13649"/>
    </source>
</evidence>
<dbReference type="GO" id="GO:0008168">
    <property type="term" value="F:methyltransferase activity"/>
    <property type="evidence" value="ECO:0007669"/>
    <property type="project" value="UniProtKB-KW"/>
</dbReference>
<protein>
    <recommendedName>
        <fullName evidence="3">Methyltransferase domain-containing protein</fullName>
    </recommendedName>
</protein>
<dbReference type="SUPFAM" id="SSF53335">
    <property type="entry name" value="S-adenosyl-L-methionine-dependent methyltransferases"/>
    <property type="match status" value="1"/>
</dbReference>
<evidence type="ECO:0000313" key="5">
    <source>
        <dbReference type="Proteomes" id="UP000238348"/>
    </source>
</evidence>
<proteinExistence type="predicted"/>
<dbReference type="GO" id="GO:0032259">
    <property type="term" value="P:methylation"/>
    <property type="evidence" value="ECO:0007669"/>
    <property type="project" value="UniProtKB-KW"/>
</dbReference>
<dbReference type="Proteomes" id="UP000238348">
    <property type="component" value="Chromosome"/>
</dbReference>
<dbReference type="PANTHER" id="PTHR43861">
    <property type="entry name" value="TRANS-ACONITATE 2-METHYLTRANSFERASE-RELATED"/>
    <property type="match status" value="1"/>
</dbReference>
<organism evidence="4 5">
    <name type="scientific">Sorangium cellulosum</name>
    <name type="common">Polyangium cellulosum</name>
    <dbReference type="NCBI Taxonomy" id="56"/>
    <lineage>
        <taxon>Bacteria</taxon>
        <taxon>Pseudomonadati</taxon>
        <taxon>Myxococcota</taxon>
        <taxon>Polyangia</taxon>
        <taxon>Polyangiales</taxon>
        <taxon>Polyangiaceae</taxon>
        <taxon>Sorangium</taxon>
    </lineage>
</organism>
<name>A0A2L0EZ36_SORCE</name>
<dbReference type="InterPro" id="IPR029063">
    <property type="entry name" value="SAM-dependent_MTases_sf"/>
</dbReference>
<feature type="domain" description="Methyltransferase" evidence="3">
    <location>
        <begin position="41"/>
        <end position="136"/>
    </location>
</feature>
<keyword evidence="1" id="KW-0489">Methyltransferase</keyword>
<evidence type="ECO:0000313" key="4">
    <source>
        <dbReference type="EMBL" id="AUX44567.1"/>
    </source>
</evidence>
<dbReference type="Gene3D" id="3.40.50.150">
    <property type="entry name" value="Vaccinia Virus protein VP39"/>
    <property type="match status" value="1"/>
</dbReference>